<dbReference type="FunFam" id="1.20.5.170:FF:000058">
    <property type="entry name" value="Intermediate filament protein B"/>
    <property type="match status" value="1"/>
</dbReference>
<dbReference type="AlphaFoldDB" id="A0A0L0CD77"/>
<feature type="region of interest" description="Disordered" evidence="6">
    <location>
        <begin position="936"/>
        <end position="961"/>
    </location>
</feature>
<feature type="compositionally biased region" description="Polar residues" evidence="6">
    <location>
        <begin position="738"/>
        <end position="759"/>
    </location>
</feature>
<evidence type="ECO:0000313" key="10">
    <source>
        <dbReference type="Proteomes" id="UP000037069"/>
    </source>
</evidence>
<dbReference type="PANTHER" id="PTHR45721">
    <property type="entry name" value="LAMIN DM0-RELATED"/>
    <property type="match status" value="1"/>
</dbReference>
<dbReference type="Pfam" id="PF00038">
    <property type="entry name" value="Filament"/>
    <property type="match status" value="1"/>
</dbReference>
<dbReference type="GO" id="GO:0006998">
    <property type="term" value="P:nuclear envelope organization"/>
    <property type="evidence" value="ECO:0007669"/>
    <property type="project" value="TreeGrafter"/>
</dbReference>
<keyword evidence="10" id="KW-1185">Reference proteome</keyword>
<dbReference type="Gene3D" id="1.20.5.1160">
    <property type="entry name" value="Vasodilator-stimulated phosphoprotein"/>
    <property type="match status" value="1"/>
</dbReference>
<dbReference type="InterPro" id="IPR000073">
    <property type="entry name" value="AB_hydrolase_1"/>
</dbReference>
<dbReference type="PROSITE" id="PS51842">
    <property type="entry name" value="IF_ROD_2"/>
    <property type="match status" value="1"/>
</dbReference>
<organism evidence="9 10">
    <name type="scientific">Lucilia cuprina</name>
    <name type="common">Green bottle fly</name>
    <name type="synonym">Australian sheep blowfly</name>
    <dbReference type="NCBI Taxonomy" id="7375"/>
    <lineage>
        <taxon>Eukaryota</taxon>
        <taxon>Metazoa</taxon>
        <taxon>Ecdysozoa</taxon>
        <taxon>Arthropoda</taxon>
        <taxon>Hexapoda</taxon>
        <taxon>Insecta</taxon>
        <taxon>Pterygota</taxon>
        <taxon>Neoptera</taxon>
        <taxon>Endopterygota</taxon>
        <taxon>Diptera</taxon>
        <taxon>Brachycera</taxon>
        <taxon>Muscomorpha</taxon>
        <taxon>Oestroidea</taxon>
        <taxon>Calliphoridae</taxon>
        <taxon>Luciliinae</taxon>
        <taxon>Lucilia</taxon>
    </lineage>
</organism>
<evidence type="ECO:0000259" key="7">
    <source>
        <dbReference type="PROSITE" id="PS51841"/>
    </source>
</evidence>
<feature type="region of interest" description="Disordered" evidence="6">
    <location>
        <begin position="340"/>
        <end position="374"/>
    </location>
</feature>
<dbReference type="SUPFAM" id="SSF53474">
    <property type="entry name" value="alpha/beta-Hydrolases"/>
    <property type="match status" value="1"/>
</dbReference>
<dbReference type="STRING" id="7375.A0A0L0CD77"/>
<keyword evidence="1" id="KW-0403">Intermediate filament</keyword>
<dbReference type="Proteomes" id="UP000037069">
    <property type="component" value="Unassembled WGS sequence"/>
</dbReference>
<dbReference type="Pfam" id="PF00561">
    <property type="entry name" value="Abhydrolase_1"/>
    <property type="match status" value="1"/>
</dbReference>
<evidence type="ECO:0000256" key="2">
    <source>
        <dbReference type="ARBA" id="ARBA00023054"/>
    </source>
</evidence>
<dbReference type="GO" id="GO:0007112">
    <property type="term" value="P:male meiosis cytokinesis"/>
    <property type="evidence" value="ECO:0007669"/>
    <property type="project" value="UniProtKB-ARBA"/>
</dbReference>
<dbReference type="Gene3D" id="3.40.50.1820">
    <property type="entry name" value="alpha/beta hydrolase"/>
    <property type="match status" value="1"/>
</dbReference>
<keyword evidence="2 5" id="KW-0175">Coiled coil</keyword>
<dbReference type="GO" id="GO:0030833">
    <property type="term" value="P:regulation of actin filament polymerization"/>
    <property type="evidence" value="ECO:0007669"/>
    <property type="project" value="UniProtKB-ARBA"/>
</dbReference>
<dbReference type="Pfam" id="PF00932">
    <property type="entry name" value="LTD"/>
    <property type="match status" value="1"/>
</dbReference>
<feature type="compositionally biased region" description="Low complexity" evidence="6">
    <location>
        <begin position="344"/>
        <end position="358"/>
    </location>
</feature>
<dbReference type="Gene3D" id="1.20.5.500">
    <property type="entry name" value="Single helix bin"/>
    <property type="match status" value="1"/>
</dbReference>
<feature type="domain" description="IF rod" evidence="8">
    <location>
        <begin position="380"/>
        <end position="736"/>
    </location>
</feature>
<reference evidence="9 10" key="1">
    <citation type="journal article" date="2015" name="Nat. Commun.">
        <title>Lucilia cuprina genome unlocks parasitic fly biology to underpin future interventions.</title>
        <authorList>
            <person name="Anstead C.A."/>
            <person name="Korhonen P.K."/>
            <person name="Young N.D."/>
            <person name="Hall R.S."/>
            <person name="Jex A.R."/>
            <person name="Murali S.C."/>
            <person name="Hughes D.S."/>
            <person name="Lee S.F."/>
            <person name="Perry T."/>
            <person name="Stroehlein A.J."/>
            <person name="Ansell B.R."/>
            <person name="Breugelmans B."/>
            <person name="Hofmann A."/>
            <person name="Qu J."/>
            <person name="Dugan S."/>
            <person name="Lee S.L."/>
            <person name="Chao H."/>
            <person name="Dinh H."/>
            <person name="Han Y."/>
            <person name="Doddapaneni H.V."/>
            <person name="Worley K.C."/>
            <person name="Muzny D.M."/>
            <person name="Ioannidis P."/>
            <person name="Waterhouse R.M."/>
            <person name="Zdobnov E.M."/>
            <person name="James P.J."/>
            <person name="Bagnall N.H."/>
            <person name="Kotze A.C."/>
            <person name="Gibbs R.A."/>
            <person name="Richards S."/>
            <person name="Batterham P."/>
            <person name="Gasser R.B."/>
        </authorList>
    </citation>
    <scope>NUCLEOTIDE SEQUENCE [LARGE SCALE GENOMIC DNA]</scope>
    <source>
        <strain evidence="9 10">LS</strain>
        <tissue evidence="9">Full body</tissue>
    </source>
</reference>
<evidence type="ECO:0000256" key="6">
    <source>
        <dbReference type="SAM" id="MobiDB-lite"/>
    </source>
</evidence>
<name>A0A0L0CD77_LUCCU</name>
<dbReference type="InterPro" id="IPR036415">
    <property type="entry name" value="Lamin_tail_dom_sf"/>
</dbReference>
<dbReference type="SUPFAM" id="SSF74853">
    <property type="entry name" value="Lamin A/C globular tail domain"/>
    <property type="match status" value="1"/>
</dbReference>
<dbReference type="GO" id="GO:0005200">
    <property type="term" value="F:structural constituent of cytoskeleton"/>
    <property type="evidence" value="ECO:0007669"/>
    <property type="project" value="UniProtKB-ARBA"/>
</dbReference>
<evidence type="ECO:0000256" key="4">
    <source>
        <dbReference type="ARBA" id="ARBA00024186"/>
    </source>
</evidence>
<dbReference type="InterPro" id="IPR039008">
    <property type="entry name" value="IF_rod_dom"/>
</dbReference>
<protein>
    <submittedName>
        <fullName evidence="9">Lamin Dm0</fullName>
    </submittedName>
</protein>
<feature type="region of interest" description="Disordered" evidence="6">
    <location>
        <begin position="738"/>
        <end position="784"/>
    </location>
</feature>
<dbReference type="GO" id="GO:0031507">
    <property type="term" value="P:heterochromatin formation"/>
    <property type="evidence" value="ECO:0007669"/>
    <property type="project" value="UniProtKB-ARBA"/>
</dbReference>
<dbReference type="GO" id="GO:0007097">
    <property type="term" value="P:nuclear migration"/>
    <property type="evidence" value="ECO:0007669"/>
    <property type="project" value="TreeGrafter"/>
</dbReference>
<dbReference type="InterPro" id="IPR029058">
    <property type="entry name" value="AB_hydrolase_fold"/>
</dbReference>
<dbReference type="GO" id="GO:0090435">
    <property type="term" value="P:protein localization to nuclear envelope"/>
    <property type="evidence" value="ECO:0007669"/>
    <property type="project" value="TreeGrafter"/>
</dbReference>
<comment type="subcellular location">
    <subcellularLocation>
        <location evidence="4">Nucleus lamina</location>
    </subcellularLocation>
</comment>
<dbReference type="PANTHER" id="PTHR45721:SF11">
    <property type="entry name" value="LAMIN DM0-RELATED"/>
    <property type="match status" value="1"/>
</dbReference>
<dbReference type="PROSITE" id="PS51841">
    <property type="entry name" value="LTD"/>
    <property type="match status" value="1"/>
</dbReference>
<sequence>MDEASTANSHTSSLNAVTMNGSSVSQITNGTVRNRDSWEEVTIEVPWGTVQGKWWGSRNKQPILALHGWQDNCGSFDRLCPLMPPEIPVLCIDLPGHGKSSHYPKGMQYFIFWDGICLIRRIVRKYGWKRVTLMGHSLGGALTFMYAASFPTEVEKLINIDIAGPTVRSIERHADITGWALDKFLDYETLPETKVPCYTYDEMVKLVLDAYDGSVDEYSVKILMERGMETAPQHLHKNGYHFSRDLRLKISLLGMFTAEQVLAYAKRIRCKVLNIRGNPGMKFENPQVYEQVIETLKEKAELVIYKEVPGTHHLHLCTPERVAPLINEFLLEACEMATKSKRAGTATPQPQPSGTSTPMMTGANRPASPLSPTRHSRLQEKAELQNLNDRLAAYIDRVRNLETENARLSIEVQTTRDTITREATNVKSMYENELSDARRLLDDTAREKAKLEIDIKRLWEENEELKAKLDKKTKECSVAEGNARMYESRAADLSAKFNAANADRKKAVDELKDLQNELERLRKQLDEARKHLEDETLARVDLENNIQSLREELTFKDQIHSQEINETRSRRQVEISEIDGRLMEQYEAKLQSSLQELREQYESQMRANRDDIETRYEQKIKNLQAAANRNSGAAASAIEELRTTRTRIDGLNSRINELESTNAALNARIRDLEQLLDDERVRHNADMSALEAELQRMRDEMAQQLQEYQDLMDIKVSLDLEIAAYDKLLCGEESRLNITPSGGGATVTSLSQSLRSSRATPHRKTPMRAPSTAPGAYKRKRTVVDESEDVSQSEFFVTSSAKGDIEISEFDPEGKFVKVHNKGQNEVQIGGWQLKRTADGKESTFKFHRSVKIDGGATITVWSSDAPGATHEPPTNIVMKTQKWFGGDSIKTSLFNSDGEEVAGSERIKRTIVRHVSRHRSGAGVSGRASVSVLDGVGNEELYHQQGDPEQQQGEEKCRLM</sequence>
<dbReference type="OrthoDB" id="190201at2759"/>
<evidence type="ECO:0000313" key="9">
    <source>
        <dbReference type="EMBL" id="KNC29414.1"/>
    </source>
</evidence>
<dbReference type="Gene3D" id="1.20.5.170">
    <property type="match status" value="1"/>
</dbReference>
<feature type="coiled-coil region" evidence="5">
    <location>
        <begin position="377"/>
        <end position="559"/>
    </location>
</feature>
<feature type="coiled-coil region" evidence="5">
    <location>
        <begin position="583"/>
        <end position="714"/>
    </location>
</feature>
<dbReference type="EMBL" id="JRES01000668">
    <property type="protein sequence ID" value="KNC29414.1"/>
    <property type="molecule type" value="Genomic_DNA"/>
</dbReference>
<dbReference type="Gene3D" id="2.60.40.1260">
    <property type="entry name" value="Lamin Tail domain"/>
    <property type="match status" value="1"/>
</dbReference>
<dbReference type="SMART" id="SM01391">
    <property type="entry name" value="Filament"/>
    <property type="match status" value="1"/>
</dbReference>
<accession>A0A0L0CD77</accession>
<evidence type="ECO:0000256" key="5">
    <source>
        <dbReference type="SAM" id="Coils"/>
    </source>
</evidence>
<gene>
    <name evidence="9" type="ORF">FF38_06600</name>
</gene>
<dbReference type="InterPro" id="IPR001322">
    <property type="entry name" value="Lamin_tail_dom"/>
</dbReference>
<dbReference type="GO" id="GO:0005638">
    <property type="term" value="C:lamin filament"/>
    <property type="evidence" value="ECO:0007669"/>
    <property type="project" value="UniProtKB-ARBA"/>
</dbReference>
<feature type="domain" description="LTD" evidence="7">
    <location>
        <begin position="793"/>
        <end position="914"/>
    </location>
</feature>
<evidence type="ECO:0000259" key="8">
    <source>
        <dbReference type="PROSITE" id="PS51842"/>
    </source>
</evidence>
<keyword evidence="3" id="KW-0539">Nucleus</keyword>
<evidence type="ECO:0000256" key="1">
    <source>
        <dbReference type="ARBA" id="ARBA00022754"/>
    </source>
</evidence>
<dbReference type="GO" id="GO:0051664">
    <property type="term" value="P:nuclear pore localization"/>
    <property type="evidence" value="ECO:0007669"/>
    <property type="project" value="TreeGrafter"/>
</dbReference>
<comment type="caution">
    <text evidence="9">The sequence shown here is derived from an EMBL/GenBank/DDBJ whole genome shotgun (WGS) entry which is preliminary data.</text>
</comment>
<dbReference type="SUPFAM" id="SSF64593">
    <property type="entry name" value="Intermediate filament protein, coiled coil region"/>
    <property type="match status" value="2"/>
</dbReference>
<proteinExistence type="predicted"/>
<evidence type="ECO:0000256" key="3">
    <source>
        <dbReference type="ARBA" id="ARBA00023242"/>
    </source>
</evidence>
<dbReference type="PRINTS" id="PR00111">
    <property type="entry name" value="ABHYDROLASE"/>
</dbReference>